<gene>
    <name evidence="2" type="ORF">EFL26_04425</name>
</gene>
<keyword evidence="2" id="KW-0808">Transferase</keyword>
<evidence type="ECO:0000313" key="2">
    <source>
        <dbReference type="EMBL" id="RNM16760.1"/>
    </source>
</evidence>
<dbReference type="GO" id="GO:0016301">
    <property type="term" value="F:kinase activity"/>
    <property type="evidence" value="ECO:0007669"/>
    <property type="project" value="UniProtKB-KW"/>
</dbReference>
<evidence type="ECO:0000313" key="3">
    <source>
        <dbReference type="Proteomes" id="UP000279994"/>
    </source>
</evidence>
<proteinExistence type="predicted"/>
<dbReference type="CDD" id="cd24146">
    <property type="entry name" value="nat-AmDH_N_like"/>
    <property type="match status" value="1"/>
</dbReference>
<evidence type="ECO:0000259" key="1">
    <source>
        <dbReference type="Pfam" id="PF19328"/>
    </source>
</evidence>
<dbReference type="AlphaFoldDB" id="A0A3N0GXA7"/>
<comment type="caution">
    <text evidence="2">The sequence shown here is derived from an EMBL/GenBank/DDBJ whole genome shotgun (WGS) entry which is preliminary data.</text>
</comment>
<feature type="domain" description="2,4-diaminopentanoate dehydrogenase C-terminal" evidence="1">
    <location>
        <begin position="150"/>
        <end position="355"/>
    </location>
</feature>
<protein>
    <submittedName>
        <fullName evidence="2">Diacylglycerol kinase</fullName>
    </submittedName>
</protein>
<dbReference type="Pfam" id="PF19328">
    <property type="entry name" value="DAP_DH_C"/>
    <property type="match status" value="1"/>
</dbReference>
<reference evidence="2 3" key="1">
    <citation type="submission" date="2018-11" db="EMBL/GenBank/DDBJ databases">
        <authorList>
            <person name="Li F."/>
        </authorList>
    </citation>
    <scope>NUCLEOTIDE SEQUENCE [LARGE SCALE GENOMIC DNA]</scope>
    <source>
        <strain evidence="2 3">Gsoil 818</strain>
    </source>
</reference>
<dbReference type="InterPro" id="IPR036291">
    <property type="entry name" value="NAD(P)-bd_dom_sf"/>
</dbReference>
<dbReference type="InterPro" id="IPR045760">
    <property type="entry name" value="DAP_DH_C"/>
</dbReference>
<sequence length="368" mass="39312">MSAPAATKRVVAWSTGTVGRHAIAGIDARPDLELVGLWVSNPDKVGQDAGRLAGLDRDLGVLATNDRDALFALEPDAIVHTAMTDDRIFDALEDLCVMVEHGINVVSSGPVLLTFPEGLGMDSYVDRINRAGEANGASLHVNGIDPGFANDVLPLAMTSLSQRIDLVRVSEIADYSTYYQPVVMRDIYGFGKPMEHVAMLWQPGILTTAWGPVVRHIAAGLDVELDPELEEVVERVPSEVDLSTASVDIAAGTMGAVRFQVVGKVDGVPRVILDHVTRTSVDQMPEWPQPPQGGGCYRVEIEGEPMMVVDFVHHGEDGDHNVSGMVTTAMRLVNAVHAVCDAPGGLVLAKDLPLVTGRGLVRPRVGAL</sequence>
<dbReference type="EMBL" id="RJSF01000007">
    <property type="protein sequence ID" value="RNM16760.1"/>
    <property type="molecule type" value="Genomic_DNA"/>
</dbReference>
<dbReference type="RefSeq" id="WP_123221650.1">
    <property type="nucleotide sequence ID" value="NZ_RJSF01000007.1"/>
</dbReference>
<dbReference type="Proteomes" id="UP000279994">
    <property type="component" value="Unassembled WGS sequence"/>
</dbReference>
<name>A0A3N0GXA7_9ACTN</name>
<keyword evidence="3" id="KW-1185">Reference proteome</keyword>
<accession>A0A3N0GXA7</accession>
<dbReference type="SUPFAM" id="SSF51735">
    <property type="entry name" value="NAD(P)-binding Rossmann-fold domains"/>
    <property type="match status" value="1"/>
</dbReference>
<dbReference type="OrthoDB" id="4759936at2"/>
<organism evidence="2 3">
    <name type="scientific">Nocardioides pocheonensis</name>
    <dbReference type="NCBI Taxonomy" id="661485"/>
    <lineage>
        <taxon>Bacteria</taxon>
        <taxon>Bacillati</taxon>
        <taxon>Actinomycetota</taxon>
        <taxon>Actinomycetes</taxon>
        <taxon>Propionibacteriales</taxon>
        <taxon>Nocardioidaceae</taxon>
        <taxon>Nocardioides</taxon>
    </lineage>
</organism>
<keyword evidence="2" id="KW-0418">Kinase</keyword>
<dbReference type="Gene3D" id="3.40.50.720">
    <property type="entry name" value="NAD(P)-binding Rossmann-like Domain"/>
    <property type="match status" value="1"/>
</dbReference>